<protein>
    <recommendedName>
        <fullName evidence="2">protein-glutamate O-methyltransferase</fullName>
        <ecNumber evidence="2">2.1.1.80</ecNumber>
    </recommendedName>
</protein>
<feature type="domain" description="CheB-type methylesterase" evidence="8">
    <location>
        <begin position="14"/>
        <end position="203"/>
    </location>
</feature>
<feature type="domain" description="CheR-type methyltransferase" evidence="9">
    <location>
        <begin position="227"/>
        <end position="501"/>
    </location>
</feature>
<feature type="active site" evidence="6">
    <location>
        <position position="26"/>
    </location>
</feature>
<dbReference type="Proteomes" id="UP000007490">
    <property type="component" value="Chromosome"/>
</dbReference>
<evidence type="ECO:0000256" key="7">
    <source>
        <dbReference type="SAM" id="MobiDB-lite"/>
    </source>
</evidence>
<dbReference type="GO" id="GO:0032259">
    <property type="term" value="P:methylation"/>
    <property type="evidence" value="ECO:0007669"/>
    <property type="project" value="UniProtKB-KW"/>
</dbReference>
<feature type="active site" evidence="6">
    <location>
        <position position="53"/>
    </location>
</feature>
<name>F0T7K0_METLA</name>
<evidence type="ECO:0000313" key="10">
    <source>
        <dbReference type="EMBL" id="ADZ09568.1"/>
    </source>
</evidence>
<evidence type="ECO:0000256" key="2">
    <source>
        <dbReference type="ARBA" id="ARBA00012534"/>
    </source>
</evidence>
<keyword evidence="6" id="KW-0145">Chemotaxis</keyword>
<dbReference type="Gene3D" id="3.40.50.150">
    <property type="entry name" value="Vaccinia Virus protein VP39"/>
    <property type="match status" value="1"/>
</dbReference>
<dbReference type="InterPro" id="IPR022642">
    <property type="entry name" value="CheR_C"/>
</dbReference>
<dbReference type="Pfam" id="PF01739">
    <property type="entry name" value="CheR"/>
    <property type="match status" value="1"/>
</dbReference>
<keyword evidence="3 10" id="KW-0489">Methyltransferase</keyword>
<dbReference type="SUPFAM" id="SSF52738">
    <property type="entry name" value="Methylesterase CheB, C-terminal domain"/>
    <property type="match status" value="1"/>
</dbReference>
<dbReference type="OrthoDB" id="10657at2157"/>
<dbReference type="PRINTS" id="PR00996">
    <property type="entry name" value="CHERMTFRASE"/>
</dbReference>
<accession>F0T7K0</accession>
<keyword evidence="11" id="KW-1185">Reference proteome</keyword>
<dbReference type="GeneID" id="10277778"/>
<evidence type="ECO:0000256" key="4">
    <source>
        <dbReference type="ARBA" id="ARBA00022679"/>
    </source>
</evidence>
<dbReference type="PROSITE" id="PS50122">
    <property type="entry name" value="CHEB"/>
    <property type="match status" value="1"/>
</dbReference>
<evidence type="ECO:0000256" key="3">
    <source>
        <dbReference type="ARBA" id="ARBA00022603"/>
    </source>
</evidence>
<dbReference type="AlphaFoldDB" id="F0T7K0"/>
<evidence type="ECO:0000256" key="1">
    <source>
        <dbReference type="ARBA" id="ARBA00001541"/>
    </source>
</evidence>
<evidence type="ECO:0000256" key="5">
    <source>
        <dbReference type="ARBA" id="ARBA00022691"/>
    </source>
</evidence>
<dbReference type="EC" id="2.1.1.80" evidence="2"/>
<dbReference type="SUPFAM" id="SSF55785">
    <property type="entry name" value="PYP-like sensor domain (PAS domain)"/>
    <property type="match status" value="1"/>
</dbReference>
<dbReference type="Gene3D" id="3.40.50.180">
    <property type="entry name" value="Methylesterase CheB, C-terminal domain"/>
    <property type="match status" value="1"/>
</dbReference>
<dbReference type="SMART" id="SM00138">
    <property type="entry name" value="MeTrc"/>
    <property type="match status" value="1"/>
</dbReference>
<dbReference type="InterPro" id="IPR000780">
    <property type="entry name" value="CheR_MeTrfase"/>
</dbReference>
<dbReference type="CDD" id="cd16434">
    <property type="entry name" value="CheB-CheR_fusion"/>
    <property type="match status" value="1"/>
</dbReference>
<evidence type="ECO:0000256" key="6">
    <source>
        <dbReference type="PROSITE-ProRule" id="PRU00050"/>
    </source>
</evidence>
<dbReference type="EMBL" id="CP002551">
    <property type="protein sequence ID" value="ADZ09568.1"/>
    <property type="molecule type" value="Genomic_DNA"/>
</dbReference>
<feature type="active site" evidence="6">
    <location>
        <position position="145"/>
    </location>
</feature>
<dbReference type="SUPFAM" id="SSF53335">
    <property type="entry name" value="S-adenosyl-L-methionine-dependent methyltransferases"/>
    <property type="match status" value="1"/>
</dbReference>
<dbReference type="InterPro" id="IPR050903">
    <property type="entry name" value="Bact_Chemotaxis_MeTrfase"/>
</dbReference>
<dbReference type="InterPro" id="IPR036804">
    <property type="entry name" value="CheR_N_sf"/>
</dbReference>
<organism evidence="10 11">
    <name type="scientific">Methanobacterium lacus (strain AL-21)</name>
    <dbReference type="NCBI Taxonomy" id="877455"/>
    <lineage>
        <taxon>Archaea</taxon>
        <taxon>Methanobacteriati</taxon>
        <taxon>Methanobacteriota</taxon>
        <taxon>Methanomada group</taxon>
        <taxon>Methanobacteria</taxon>
        <taxon>Methanobacteriales</taxon>
        <taxon>Methanobacteriaceae</taxon>
        <taxon>Methanobacterium</taxon>
    </lineage>
</organism>
<dbReference type="InterPro" id="IPR000673">
    <property type="entry name" value="Sig_transdc_resp-reg_Me-estase"/>
</dbReference>
<dbReference type="InterPro" id="IPR035965">
    <property type="entry name" value="PAS-like_dom_sf"/>
</dbReference>
<dbReference type="InterPro" id="IPR035909">
    <property type="entry name" value="CheB_C"/>
</dbReference>
<keyword evidence="4 10" id="KW-0808">Transferase</keyword>
<dbReference type="PANTHER" id="PTHR24422">
    <property type="entry name" value="CHEMOTAXIS PROTEIN METHYLTRANSFERASE"/>
    <property type="match status" value="1"/>
</dbReference>
<sequence>MTENRDNEHKTSNNSSNILYVGLGASAGGLDALEKLLSNIPEKSGMAFIIVQHMDPTHKSGLVDILSRYTKLKVQEVEDGVEVIEDHVYIIPPNKDMGILYGKLQLMEPLEPHGLRMPINYFFTTLAQDQEVNSVGVILSGFGSDGSIGLKAIKAKGGISIAQDPATAASDGMPNSAINTGHVDLILAPEEIPSKLLSYKNSSGKIIKKILSTEDEAEQALMKIFILIRNRTGHDFSQYKKSTIYRRVGRRMNIHQIEEMYQYLRYLQKNPNEIDQLFREFLINVTSFFRDPEAFESFKKVVSKYIIDKKSELDTLRIWVPGCSSGEEVYSIAIVIQEILEETNEHLEVQIFGTDLDLNSIKIARSGTYSDIIIKDISPERLKKFFYKNENLYTIKNNVRDTVVFANHNVLKDPPFTNLDILTCRNLLIYLETEAQEKVLSKFKYSLKKDGLLFLGPSENIGEFIDTFTVLDKKWKIYRSIKSNGSRFDFVKNPIFSVEKNSLNIGSSKFDPQETKPGASMNIINTAKNNLVDIFAPPSAIINNLGEILYIHGRLGKYLEPSPGKARMNILEMAKNGIKLGLSSAIGNAVSNNKETVFESLKIDDELGENYVKLTVRPINEPDTVQDLFIVSFEPAIPEDKNEDKITLDPLSKSSEHIKALENKLKLTTERLNSTIEEMTTSNEELKSANEELQSMNEESQSTNEELETSKEELQSINEELTTVNNELQMKIEELSTVNDDMTNLFNSTEIATIFVDNDINIRKFTEESTKLIKLIEYDVGRPLSDITSQINYPELIEDISQVIKKVAFREKEVNTSKGEWYKVRIMPYKTSKNVIDGATITFVDISNIKNIQEKMQSALNYAEDIINTVQEPLLILDHKLAVTSANQAFYETFKLNKSDIENMKLDKINDGDWNIQSLLKQLELTLKENIELKDFEFQNNFKDVGHKKIVLNARKIYRGDIDTELILLSMQNILKDK</sequence>
<gene>
    <name evidence="10" type="ordered locus">Metbo_1327</name>
</gene>
<keyword evidence="6 10" id="KW-0378">Hydrolase</keyword>
<evidence type="ECO:0000313" key="11">
    <source>
        <dbReference type="Proteomes" id="UP000007490"/>
    </source>
</evidence>
<dbReference type="RefSeq" id="WP_013644919.1">
    <property type="nucleotide sequence ID" value="NC_015216.1"/>
</dbReference>
<comment type="catalytic activity">
    <reaction evidence="1">
        <text>L-glutamyl-[protein] + S-adenosyl-L-methionine = [protein]-L-glutamate 5-O-methyl ester + S-adenosyl-L-homocysteine</text>
        <dbReference type="Rhea" id="RHEA:24452"/>
        <dbReference type="Rhea" id="RHEA-COMP:10208"/>
        <dbReference type="Rhea" id="RHEA-COMP:10311"/>
        <dbReference type="ChEBI" id="CHEBI:29973"/>
        <dbReference type="ChEBI" id="CHEBI:57856"/>
        <dbReference type="ChEBI" id="CHEBI:59789"/>
        <dbReference type="ChEBI" id="CHEBI:82795"/>
        <dbReference type="EC" id="2.1.1.80"/>
    </reaction>
</comment>
<dbReference type="PANTHER" id="PTHR24422:SF27">
    <property type="entry name" value="PROTEIN-GLUTAMATE O-METHYLTRANSFERASE"/>
    <property type="match status" value="1"/>
</dbReference>
<dbReference type="InterPro" id="IPR029063">
    <property type="entry name" value="SAM-dependent_MTases_sf"/>
</dbReference>
<dbReference type="Pfam" id="PF01339">
    <property type="entry name" value="CheB_methylest"/>
    <property type="match status" value="1"/>
</dbReference>
<dbReference type="STRING" id="877455.Metbo_1327"/>
<feature type="compositionally biased region" description="Polar residues" evidence="7">
    <location>
        <begin position="691"/>
        <end position="704"/>
    </location>
</feature>
<dbReference type="PROSITE" id="PS50123">
    <property type="entry name" value="CHER"/>
    <property type="match status" value="1"/>
</dbReference>
<dbReference type="SUPFAM" id="SSF47757">
    <property type="entry name" value="Chemotaxis receptor methyltransferase CheR, N-terminal domain"/>
    <property type="match status" value="1"/>
</dbReference>
<dbReference type="GO" id="GO:0006935">
    <property type="term" value="P:chemotaxis"/>
    <property type="evidence" value="ECO:0007669"/>
    <property type="project" value="UniProtKB-UniRule"/>
</dbReference>
<dbReference type="GO" id="GO:0008983">
    <property type="term" value="F:protein-glutamate O-methyltransferase activity"/>
    <property type="evidence" value="ECO:0007669"/>
    <property type="project" value="UniProtKB-EC"/>
</dbReference>
<dbReference type="Gene3D" id="1.10.155.10">
    <property type="entry name" value="Chemotaxis receptor methyltransferase CheR, N-terminal domain"/>
    <property type="match status" value="1"/>
</dbReference>
<dbReference type="Pfam" id="PF03705">
    <property type="entry name" value="CheR_N"/>
    <property type="match status" value="1"/>
</dbReference>
<reference evidence="10 11" key="2">
    <citation type="journal article" date="2014" name="Int. J. Syst. Evol. Microbiol.">
        <title>Methanobacterium paludis sp. nov. and a novel strain of Methanobacterium lacus isolated from northern peatlands.</title>
        <authorList>
            <person name="Cadillo-Quiroz H."/>
            <person name="Brauer S.L."/>
            <person name="Goodson N."/>
            <person name="Yavitt J.B."/>
            <person name="Zinder S.H."/>
        </authorList>
    </citation>
    <scope>NUCLEOTIDE SEQUENCE [LARGE SCALE GENOMIC DNA]</scope>
    <source>
        <strain evidence="10 11">AL-21</strain>
    </source>
</reference>
<keyword evidence="5" id="KW-0949">S-adenosyl-L-methionine</keyword>
<dbReference type="GO" id="GO:0008984">
    <property type="term" value="F:protein-glutamate methylesterase activity"/>
    <property type="evidence" value="ECO:0007669"/>
    <property type="project" value="InterPro"/>
</dbReference>
<proteinExistence type="predicted"/>
<evidence type="ECO:0000259" key="8">
    <source>
        <dbReference type="PROSITE" id="PS50122"/>
    </source>
</evidence>
<feature type="region of interest" description="Disordered" evidence="7">
    <location>
        <begin position="680"/>
        <end position="711"/>
    </location>
</feature>
<dbReference type="GO" id="GO:0000156">
    <property type="term" value="F:phosphorelay response regulator activity"/>
    <property type="evidence" value="ECO:0007669"/>
    <property type="project" value="InterPro"/>
</dbReference>
<dbReference type="eggNOG" id="arCOG04921">
    <property type="taxonomic scope" value="Archaea"/>
</dbReference>
<dbReference type="Gene3D" id="3.30.450.20">
    <property type="entry name" value="PAS domain"/>
    <property type="match status" value="2"/>
</dbReference>
<dbReference type="KEGG" id="mel:Metbo_1327"/>
<reference evidence="11" key="1">
    <citation type="submission" date="2011-02" db="EMBL/GenBank/DDBJ databases">
        <title>Complete sequence of Methanobacterium sp. AL-21.</title>
        <authorList>
            <consortium name="US DOE Joint Genome Institute"/>
            <person name="Lucas S."/>
            <person name="Copeland A."/>
            <person name="Lapidus A."/>
            <person name="Cheng J.-F."/>
            <person name="Goodwin L."/>
            <person name="Pitluck S."/>
            <person name="Chertkov O."/>
            <person name="Detter J.C."/>
            <person name="Han C."/>
            <person name="Tapia R."/>
            <person name="Land M."/>
            <person name="Hauser L."/>
            <person name="Kyrpides N."/>
            <person name="Ivanova N."/>
            <person name="Mikhailova N."/>
            <person name="Pagani I."/>
            <person name="Cadillo-Quiroz H."/>
            <person name="Imachi H."/>
            <person name="Zinder S."/>
            <person name="Liu W."/>
            <person name="Woyke T."/>
        </authorList>
    </citation>
    <scope>NUCLEOTIDE SEQUENCE [LARGE SCALE GENOMIC DNA]</scope>
    <source>
        <strain evidence="11">AL-21</strain>
    </source>
</reference>
<dbReference type="Pfam" id="PF13596">
    <property type="entry name" value="PAS_10"/>
    <property type="match status" value="1"/>
</dbReference>
<evidence type="ECO:0000259" key="9">
    <source>
        <dbReference type="PROSITE" id="PS50123"/>
    </source>
</evidence>
<dbReference type="GO" id="GO:0005737">
    <property type="term" value="C:cytoplasm"/>
    <property type="evidence" value="ECO:0007669"/>
    <property type="project" value="InterPro"/>
</dbReference>
<dbReference type="InterPro" id="IPR022641">
    <property type="entry name" value="CheR_N"/>
</dbReference>
<dbReference type="HOGENOM" id="CLU_000892_0_2_2"/>